<dbReference type="SUPFAM" id="SSF46929">
    <property type="entry name" value="DNA helicase RuvA subunit, C-terminal domain"/>
    <property type="match status" value="1"/>
</dbReference>
<dbReference type="GO" id="GO:0009378">
    <property type="term" value="F:four-way junction helicase activity"/>
    <property type="evidence" value="ECO:0007669"/>
    <property type="project" value="InterPro"/>
</dbReference>
<dbReference type="HOGENOM" id="CLU_087936_0_0_4"/>
<evidence type="ECO:0000256" key="3">
    <source>
        <dbReference type="ARBA" id="ARBA00023125"/>
    </source>
</evidence>
<dbReference type="NCBIfam" id="TIGR00084">
    <property type="entry name" value="ruvA"/>
    <property type="match status" value="1"/>
</dbReference>
<evidence type="ECO:0000256" key="4">
    <source>
        <dbReference type="ARBA" id="ARBA00023172"/>
    </source>
</evidence>
<evidence type="ECO:0000313" key="8">
    <source>
        <dbReference type="EMBL" id="AGF47823.1"/>
    </source>
</evidence>
<dbReference type="eggNOG" id="COG0632">
    <property type="taxonomic scope" value="Bacteria"/>
</dbReference>
<dbReference type="InterPro" id="IPR012340">
    <property type="entry name" value="NA-bd_OB-fold"/>
</dbReference>
<reference evidence="8 9" key="1">
    <citation type="journal article" date="2013" name="Genome Biol. Evol.">
        <title>Genome evolution and phylogenomic analysis of candidatus kinetoplastibacterium, the betaproteobacterial endosymbionts of strigomonas and angomonas.</title>
        <authorList>
            <person name="Alves J.M."/>
            <person name="Serrano M.G."/>
            <person name="Maia da Silva F."/>
            <person name="Voegtly L.J."/>
            <person name="Matveyev A.V."/>
            <person name="Teixeira M.M."/>
            <person name="Camargo E.P."/>
            <person name="Buck G.A."/>
        </authorList>
    </citation>
    <scope>NUCLEOTIDE SEQUENCE [LARGE SCALE GENOMIC DNA]</scope>
    <source>
        <strain evidence="8 9">TCC036E</strain>
    </source>
</reference>
<keyword evidence="8" id="KW-0547">Nucleotide-binding</keyword>
<dbReference type="SMART" id="SM00278">
    <property type="entry name" value="HhH1"/>
    <property type="match status" value="2"/>
</dbReference>
<dbReference type="Proteomes" id="UP000011686">
    <property type="component" value="Chromosome"/>
</dbReference>
<evidence type="ECO:0000256" key="1">
    <source>
        <dbReference type="ARBA" id="ARBA00022490"/>
    </source>
</evidence>
<dbReference type="Gene3D" id="2.40.50.140">
    <property type="entry name" value="Nucleic acid-binding proteins"/>
    <property type="match status" value="1"/>
</dbReference>
<keyword evidence="1 6" id="KW-0963">Cytoplasm</keyword>
<comment type="caution">
    <text evidence="6">Lacks conserved residue(s) required for the propagation of feature annotation.</text>
</comment>
<evidence type="ECO:0000256" key="2">
    <source>
        <dbReference type="ARBA" id="ARBA00022763"/>
    </source>
</evidence>
<dbReference type="SUPFAM" id="SSF47781">
    <property type="entry name" value="RuvA domain 2-like"/>
    <property type="match status" value="1"/>
</dbReference>
<dbReference type="AlphaFoldDB" id="M1L5A9"/>
<dbReference type="InterPro" id="IPR013849">
    <property type="entry name" value="DNA_helicase_Holl-junc_RuvA_I"/>
</dbReference>
<dbReference type="GO" id="GO:0006310">
    <property type="term" value="P:DNA recombination"/>
    <property type="evidence" value="ECO:0007669"/>
    <property type="project" value="UniProtKB-UniRule"/>
</dbReference>
<dbReference type="InterPro" id="IPR036267">
    <property type="entry name" value="RuvA_C_sf"/>
</dbReference>
<dbReference type="KEGG" id="kct:CDEE_0854"/>
<feature type="domain" description="Helix-hairpin-helix DNA-binding motif class 1" evidence="7">
    <location>
        <begin position="108"/>
        <end position="127"/>
    </location>
</feature>
<dbReference type="InterPro" id="IPR000085">
    <property type="entry name" value="RuvA"/>
</dbReference>
<dbReference type="InterPro" id="IPR011114">
    <property type="entry name" value="RuvA_C"/>
</dbReference>
<comment type="subcellular location">
    <subcellularLocation>
        <location evidence="6">Cytoplasm</location>
    </subcellularLocation>
</comment>
<protein>
    <recommendedName>
        <fullName evidence="6">Holliday junction branch migration complex subunit RuvA</fullName>
    </recommendedName>
</protein>
<dbReference type="Pfam" id="PF01330">
    <property type="entry name" value="RuvA_N"/>
    <property type="match status" value="1"/>
</dbReference>
<evidence type="ECO:0000259" key="7">
    <source>
        <dbReference type="SMART" id="SM00278"/>
    </source>
</evidence>
<name>M1L5A9_9PROT</name>
<comment type="domain">
    <text evidence="6">Has three domains with a flexible linker between the domains II and III and assumes an 'L' shape. Domain III is highly mobile and contacts RuvB.</text>
</comment>
<feature type="domain" description="Helix-hairpin-helix DNA-binding motif class 1" evidence="7">
    <location>
        <begin position="73"/>
        <end position="92"/>
    </location>
</feature>
<dbReference type="GO" id="GO:0048476">
    <property type="term" value="C:Holliday junction resolvase complex"/>
    <property type="evidence" value="ECO:0007669"/>
    <property type="project" value="UniProtKB-UniRule"/>
</dbReference>
<keyword evidence="3 6" id="KW-0238">DNA-binding</keyword>
<feature type="region of interest" description="Domain III" evidence="6">
    <location>
        <begin position="149"/>
        <end position="191"/>
    </location>
</feature>
<gene>
    <name evidence="6" type="primary">ruvA</name>
    <name evidence="8" type="ORF">CDEE_0854</name>
</gene>
<dbReference type="GO" id="GO:0016787">
    <property type="term" value="F:hydrolase activity"/>
    <property type="evidence" value="ECO:0007669"/>
    <property type="project" value="UniProtKB-KW"/>
</dbReference>
<keyword evidence="8" id="KW-0378">Hydrolase</keyword>
<keyword evidence="8" id="KW-0347">Helicase</keyword>
<comment type="function">
    <text evidence="6">The RuvA-RuvB-RuvC complex processes Holliday junction (HJ) DNA during genetic recombination and DNA repair, while the RuvA-RuvB complex plays an important role in the rescue of blocked DNA replication forks via replication fork reversal (RFR). RuvA specifically binds to HJ cruciform DNA, conferring on it an open structure. The RuvB hexamer acts as an ATP-dependent pump, pulling dsDNA into and through the RuvAB complex. HJ branch migration allows RuvC to scan DNA until it finds its consensus sequence, where it cleaves and resolves the cruciform DNA.</text>
</comment>
<comment type="similarity">
    <text evidence="6">Belongs to the RuvA family.</text>
</comment>
<organism evidence="8 9">
    <name type="scientific">Candidatus Kinetoplastidibacterium crithidiae TCC036E</name>
    <dbReference type="NCBI Taxonomy" id="1208918"/>
    <lineage>
        <taxon>Bacteria</taxon>
        <taxon>Pseudomonadati</taxon>
        <taxon>Pseudomonadota</taxon>
        <taxon>Betaproteobacteria</taxon>
        <taxon>Candidatus Kinetoplastidibacterium</taxon>
    </lineage>
</organism>
<evidence type="ECO:0000256" key="5">
    <source>
        <dbReference type="ARBA" id="ARBA00023204"/>
    </source>
</evidence>
<dbReference type="GO" id="GO:0009379">
    <property type="term" value="C:Holliday junction helicase complex"/>
    <property type="evidence" value="ECO:0007669"/>
    <property type="project" value="InterPro"/>
</dbReference>
<proteinExistence type="inferred from homology"/>
<dbReference type="CDD" id="cd14332">
    <property type="entry name" value="UBA_RuvA_C"/>
    <property type="match status" value="1"/>
</dbReference>
<dbReference type="RefSeq" id="WP_015238335.1">
    <property type="nucleotide sequence ID" value="NC_020283.1"/>
</dbReference>
<dbReference type="Gene3D" id="1.10.150.20">
    <property type="entry name" value="5' to 3' exonuclease, C-terminal subdomain"/>
    <property type="match status" value="1"/>
</dbReference>
<dbReference type="HAMAP" id="MF_00031">
    <property type="entry name" value="DNA_HJ_migration_RuvA"/>
    <property type="match status" value="1"/>
</dbReference>
<dbReference type="GO" id="GO:0005524">
    <property type="term" value="F:ATP binding"/>
    <property type="evidence" value="ECO:0007669"/>
    <property type="project" value="InterPro"/>
</dbReference>
<dbReference type="InterPro" id="IPR003583">
    <property type="entry name" value="Hlx-hairpin-Hlx_DNA-bd_motif"/>
</dbReference>
<keyword evidence="9" id="KW-1185">Reference proteome</keyword>
<dbReference type="PATRIC" id="fig|1208918.3.peg.523"/>
<keyword evidence="4 6" id="KW-0233">DNA recombination</keyword>
<dbReference type="STRING" id="1208918.CDEE_0854"/>
<dbReference type="InterPro" id="IPR010994">
    <property type="entry name" value="RuvA_2-like"/>
</dbReference>
<dbReference type="GO" id="GO:0006281">
    <property type="term" value="P:DNA repair"/>
    <property type="evidence" value="ECO:0007669"/>
    <property type="project" value="UniProtKB-UniRule"/>
</dbReference>
<keyword evidence="5 6" id="KW-0234">DNA repair</keyword>
<evidence type="ECO:0000313" key="9">
    <source>
        <dbReference type="Proteomes" id="UP000011686"/>
    </source>
</evidence>
<keyword evidence="2 6" id="KW-0227">DNA damage</keyword>
<dbReference type="GO" id="GO:0005737">
    <property type="term" value="C:cytoplasm"/>
    <property type="evidence" value="ECO:0007669"/>
    <property type="project" value="UniProtKB-SubCell"/>
</dbReference>
<feature type="region of interest" description="Domain I" evidence="6">
    <location>
        <begin position="1"/>
        <end position="64"/>
    </location>
</feature>
<dbReference type="SUPFAM" id="SSF50249">
    <property type="entry name" value="Nucleic acid-binding proteins"/>
    <property type="match status" value="1"/>
</dbReference>
<dbReference type="Pfam" id="PF14520">
    <property type="entry name" value="HHH_5"/>
    <property type="match status" value="1"/>
</dbReference>
<sequence>MIERISGLLLETWSNSICVDVHGVGYEIEIPTSLLTKLPKIGEKVTLFTYLVIREDAHILFGFDNQQDRVIFKSLMKTNGIGIRTALSILSNMTVKEIISAITLQDTSILTKIPGIGQKTAERLILEMRDKIKSSHIEDNFCESGKKTDIIEAMTSLGYSSKEIMSIINLLPDQLTLPETIKYALRLLNKS</sequence>
<dbReference type="GO" id="GO:0000400">
    <property type="term" value="F:four-way junction DNA binding"/>
    <property type="evidence" value="ECO:0007669"/>
    <property type="project" value="UniProtKB-UniRule"/>
</dbReference>
<keyword evidence="8" id="KW-0067">ATP-binding</keyword>
<evidence type="ECO:0000256" key="6">
    <source>
        <dbReference type="HAMAP-Rule" id="MF_00031"/>
    </source>
</evidence>
<comment type="subunit">
    <text evidence="6">Homotetramer. Forms an RuvA(8)-RuvB(12)-Holliday junction (HJ) complex. HJ DNA is sandwiched between 2 RuvA tetramers; dsDNA enters through RuvA and exits via RuvB. An RuvB hexamer assembles on each DNA strand where it exits the tetramer. Each RuvB hexamer is contacted by two RuvA subunits (via domain III) on 2 adjacent RuvB subunits; this complex drives branch migration. In the full resolvosome a probable DNA-RuvA(4)-RuvB(12)-RuvC(2) complex forms which resolves the HJ.</text>
</comment>
<dbReference type="EMBL" id="CP003804">
    <property type="protein sequence ID" value="AGF47823.1"/>
    <property type="molecule type" value="Genomic_DNA"/>
</dbReference>
<accession>M1L5A9</accession>